<keyword evidence="4" id="KW-1185">Reference proteome</keyword>
<evidence type="ECO:0000313" key="4">
    <source>
        <dbReference type="Proteomes" id="UP000027265"/>
    </source>
</evidence>
<feature type="signal peptide" evidence="2">
    <location>
        <begin position="1"/>
        <end position="17"/>
    </location>
</feature>
<organism evidence="3 4">
    <name type="scientific">Jaapia argillacea MUCL 33604</name>
    <dbReference type="NCBI Taxonomy" id="933084"/>
    <lineage>
        <taxon>Eukaryota</taxon>
        <taxon>Fungi</taxon>
        <taxon>Dikarya</taxon>
        <taxon>Basidiomycota</taxon>
        <taxon>Agaricomycotina</taxon>
        <taxon>Agaricomycetes</taxon>
        <taxon>Agaricomycetidae</taxon>
        <taxon>Jaapiales</taxon>
        <taxon>Jaapiaceae</taxon>
        <taxon>Jaapia</taxon>
    </lineage>
</organism>
<dbReference type="Proteomes" id="UP000027265">
    <property type="component" value="Unassembled WGS sequence"/>
</dbReference>
<evidence type="ECO:0000256" key="2">
    <source>
        <dbReference type="SAM" id="SignalP"/>
    </source>
</evidence>
<reference evidence="4" key="1">
    <citation type="journal article" date="2014" name="Proc. Natl. Acad. Sci. U.S.A.">
        <title>Extensive sampling of basidiomycete genomes demonstrates inadequacy of the white-rot/brown-rot paradigm for wood decay fungi.</title>
        <authorList>
            <person name="Riley R."/>
            <person name="Salamov A.A."/>
            <person name="Brown D.W."/>
            <person name="Nagy L.G."/>
            <person name="Floudas D."/>
            <person name="Held B.W."/>
            <person name="Levasseur A."/>
            <person name="Lombard V."/>
            <person name="Morin E."/>
            <person name="Otillar R."/>
            <person name="Lindquist E.A."/>
            <person name="Sun H."/>
            <person name="LaButti K.M."/>
            <person name="Schmutz J."/>
            <person name="Jabbour D."/>
            <person name="Luo H."/>
            <person name="Baker S.E."/>
            <person name="Pisabarro A.G."/>
            <person name="Walton J.D."/>
            <person name="Blanchette R.A."/>
            <person name="Henrissat B."/>
            <person name="Martin F."/>
            <person name="Cullen D."/>
            <person name="Hibbett D.S."/>
            <person name="Grigoriev I.V."/>
        </authorList>
    </citation>
    <scope>NUCLEOTIDE SEQUENCE [LARGE SCALE GENOMIC DNA]</scope>
    <source>
        <strain evidence="4">MUCL 33604</strain>
    </source>
</reference>
<keyword evidence="1" id="KW-1133">Transmembrane helix</keyword>
<accession>A0A067PN00</accession>
<feature type="chain" id="PRO_5001646859" evidence="2">
    <location>
        <begin position="18"/>
        <end position="279"/>
    </location>
</feature>
<evidence type="ECO:0000313" key="3">
    <source>
        <dbReference type="EMBL" id="KDQ52677.1"/>
    </source>
</evidence>
<keyword evidence="1" id="KW-0472">Membrane</keyword>
<evidence type="ECO:0000256" key="1">
    <source>
        <dbReference type="SAM" id="Phobius"/>
    </source>
</evidence>
<keyword evidence="2" id="KW-0732">Signal</keyword>
<gene>
    <name evidence="3" type="ORF">JAAARDRAFT_138239</name>
</gene>
<dbReference type="AlphaFoldDB" id="A0A067PN00"/>
<dbReference type="OrthoDB" id="195231at2759"/>
<feature type="transmembrane region" description="Helical" evidence="1">
    <location>
        <begin position="229"/>
        <end position="252"/>
    </location>
</feature>
<protein>
    <submittedName>
        <fullName evidence="3">Uncharacterized protein</fullName>
    </submittedName>
</protein>
<name>A0A067PN00_9AGAM</name>
<dbReference type="InParanoid" id="A0A067PN00"/>
<dbReference type="STRING" id="933084.A0A067PN00"/>
<keyword evidence="1" id="KW-0812">Transmembrane</keyword>
<dbReference type="HOGENOM" id="CLU_054233_0_0_1"/>
<dbReference type="EMBL" id="KL197738">
    <property type="protein sequence ID" value="KDQ52677.1"/>
    <property type="molecule type" value="Genomic_DNA"/>
</dbReference>
<proteinExistence type="predicted"/>
<sequence>MLPRSLILCSFLAYALGGTVTEGGSCSASDNHLEPASHKFLTDCDDKTFCSGTTNGTCVPRRCRADEFPYGFQPGDVLPSMCSQGSYCPDDGSQCVPLIAAGQPCEMNRDNQCAPGPDHIQLSSNQNFNGSICLQSTCMYANATLGQRCLLDNTTYIDQGPDGQQYANTVLRDDCHSPYLFCDEGSRQCFPAKVFGSPCLADRECLAYTCGTQDLCTDLPGTPIKVAPWQYAITVLCITAAMVAICVMLFLIHKRQRLRQYREIRDYYHEQLRSGFSIP</sequence>